<feature type="transmembrane region" description="Helical" evidence="10">
    <location>
        <begin position="3176"/>
        <end position="3196"/>
    </location>
</feature>
<feature type="compositionally biased region" description="Low complexity" evidence="9">
    <location>
        <begin position="2895"/>
        <end position="2905"/>
    </location>
</feature>
<dbReference type="GO" id="GO:0016020">
    <property type="term" value="C:membrane"/>
    <property type="evidence" value="ECO:0007669"/>
    <property type="project" value="UniProtKB-SubCell"/>
</dbReference>
<keyword evidence="7" id="KW-1015">Disulfide bond</keyword>
<feature type="transmembrane region" description="Helical" evidence="10">
    <location>
        <begin position="2565"/>
        <end position="2585"/>
    </location>
</feature>
<evidence type="ECO:0000256" key="9">
    <source>
        <dbReference type="SAM" id="MobiDB-lite"/>
    </source>
</evidence>
<dbReference type="FunFam" id="3.10.250.10:FF:000016">
    <property type="entry name" value="Scavenger receptor cysteine-rich protein type 12"/>
    <property type="match status" value="1"/>
</dbReference>
<feature type="compositionally biased region" description="Basic and acidic residues" evidence="9">
    <location>
        <begin position="3026"/>
        <end position="3043"/>
    </location>
</feature>
<dbReference type="GO" id="GO:0043130">
    <property type="term" value="F:ubiquitin binding"/>
    <property type="evidence" value="ECO:0007669"/>
    <property type="project" value="TreeGrafter"/>
</dbReference>
<keyword evidence="3" id="KW-0732">Signal</keyword>
<dbReference type="Gene3D" id="3.10.250.10">
    <property type="entry name" value="SRCR-like domain"/>
    <property type="match status" value="3"/>
</dbReference>
<feature type="region of interest" description="Disordered" evidence="9">
    <location>
        <begin position="2884"/>
        <end position="2905"/>
    </location>
</feature>
<keyword evidence="2 10" id="KW-0812">Transmembrane</keyword>
<dbReference type="FunFam" id="3.10.250.10:FF:000001">
    <property type="entry name" value="Lysyl oxidase 4 isoform X1"/>
    <property type="match status" value="1"/>
</dbReference>
<evidence type="ECO:0000313" key="12">
    <source>
        <dbReference type="EMBL" id="KAG2501454.1"/>
    </source>
</evidence>
<feature type="region of interest" description="Disordered" evidence="9">
    <location>
        <begin position="304"/>
        <end position="324"/>
    </location>
</feature>
<gene>
    <name evidence="12" type="ORF">HYH03_001235</name>
</gene>
<name>A0A835YPG5_9CHLO</name>
<keyword evidence="4" id="KW-0677">Repeat</keyword>
<feature type="transmembrane region" description="Helical" evidence="10">
    <location>
        <begin position="3263"/>
        <end position="3285"/>
    </location>
</feature>
<feature type="domain" description="SRCR" evidence="11">
    <location>
        <begin position="22"/>
        <end position="132"/>
    </location>
</feature>
<dbReference type="InterPro" id="IPR001190">
    <property type="entry name" value="SRCR"/>
</dbReference>
<evidence type="ECO:0000256" key="1">
    <source>
        <dbReference type="ARBA" id="ARBA00004167"/>
    </source>
</evidence>
<dbReference type="InterPro" id="IPR051246">
    <property type="entry name" value="WDR48"/>
</dbReference>
<evidence type="ECO:0000256" key="4">
    <source>
        <dbReference type="ARBA" id="ARBA00022737"/>
    </source>
</evidence>
<feature type="compositionally biased region" description="Acidic residues" evidence="9">
    <location>
        <begin position="3015"/>
        <end position="3025"/>
    </location>
</feature>
<feature type="compositionally biased region" description="Basic and acidic residues" evidence="9">
    <location>
        <begin position="3003"/>
        <end position="3013"/>
    </location>
</feature>
<dbReference type="Proteomes" id="UP000612055">
    <property type="component" value="Unassembled WGS sequence"/>
</dbReference>
<keyword evidence="6 10" id="KW-0472">Membrane</keyword>
<feature type="compositionally biased region" description="Acidic residues" evidence="9">
    <location>
        <begin position="2601"/>
        <end position="2612"/>
    </location>
</feature>
<dbReference type="PANTHER" id="PTHR19862:SF14">
    <property type="entry name" value="WD REPEAT-CONTAINING PROTEIN 48"/>
    <property type="match status" value="1"/>
</dbReference>
<feature type="compositionally biased region" description="Low complexity" evidence="9">
    <location>
        <begin position="304"/>
        <end position="313"/>
    </location>
</feature>
<evidence type="ECO:0000256" key="3">
    <source>
        <dbReference type="ARBA" id="ARBA00022729"/>
    </source>
</evidence>
<dbReference type="PROSITE" id="PS50287">
    <property type="entry name" value="SRCR_2"/>
    <property type="match status" value="3"/>
</dbReference>
<feature type="transmembrane region" description="Helical" evidence="10">
    <location>
        <begin position="3125"/>
        <end position="3151"/>
    </location>
</feature>
<feature type="domain" description="SRCR" evidence="11">
    <location>
        <begin position="317"/>
        <end position="429"/>
    </location>
</feature>
<sequence length="3344" mass="345230">MRLTDVAAEAELEAEDGALTLVNLLAPDRDPKLLEGVLLVQHSGEWRPVCDDGFGAAEAYVACGQLLGFPEWYGPGNAGEKTLNEFWFTELPPPWLDQVACTGNETRLVDCAHAAWGVTDCEAIEAVALSCPKGPKPPPAPPGNSLENSVVDAGAGAASSRGVHVGTEPAVLSLNASGIADGELRLVGGSTPSEGRLEVAYRQQWGTVCGFMFGPEDARVACRALGLPHEGAQVLDARVFSQLGTPGDLGNPAQAPPIWLGNLGCSGTETSLAQCPSNGWGVSGCTHLQNVGLRCAAAASSGGGTATSDSQAGPTRLRLDSPPSGGRVAGVVELLHEGTWGRICLTPATTAATYAVLCRELGYAAEGAAPEPGLSRDLKHRTSYRPFWLADVACGGGEASVRHCRSLGWGAHSCDPLGFHEQPLALSCALPAGADGSGSPASTPALATPPVIPPPARTGANETAVCAVTLIGRGSAEELSQASAFGEDSQLLSASLHCRTASGAPLPVAAGKRLADLLNITAGSHSGVSLTQRMQTGNDTALDEEWGLTFSGLEALALVDSVVRDIRLSRAGPLLQFVDCATLALTNVTLTRLYGAKVYKPIPVPTFDENGIPTGVSFYCRPYHRVYGALHASGLTGVGMTDVSCQDVRDSHGWSCFLLHFRSAVPANAISGPDLQLNVTDCRITGNTVAYGGFHGTSWYDNSVSSLRFADDDKACVREHVGGELPSQCCRGSSGRAKTSTASGWSMVTLVKHTRALRNSAARDGGFMYNALSTLVYLADHSQMAHNEATCNGGGAIKSDCYQSPTFAVVPDVRLILESGAAVINNSAGGSGGALDVAWTGVAVIVVRLQSMLSGNTARGLGGGGAVKVWAAFYMLVQATNDSQVSYNTAELGDGGAFMATGVSLNTEDTDAFYRSQLYVEFQNNTEICGNRALGGGGGGAGRFNAFLTNTLVVYRSSVADNYAQADGGAFSVEPRAAGDYRLEVHSSQVSGNACGVEGFLADGGAFAVQNKGTVTVRNSTFSRNRASGEGGALRVLGFCSNLSIASSAFDSNSAGKAGGVLSIQHPGLDLLEVLHTRMANNSATIGGGALALVGTYAGAAVLWNTTIEGSRAGVADGGAVNWQVRIPDAHPLAGGTLRSPLLNLTATTLRNNQASFGQGGGLFVRPRAPTLATNGTGPRPNMTILIRDGSRFEGNTAAGSGAGLNLLASRQELDVFVAVDQSWFVSNRAGDSVSSVTGSGASGGGISMGYTGSVDAGSPSACGLLVSRSTFYGNRCGGGGGGALVLTSCVANVTRSTFSANTASYEGGAISLAEEETLKAPGGAVNSNLTAEFPWGPGEDEGAKRRRLASAALYGAPYVPYGLDGLPYTLHVDSSSFMNCTSISAAGGAVYTRVRGLLRLASTKFISCSAGVYGGAVASAFSLLNATEQSIDASIPRLDISGGSFVANTANADGGALIVNWAGLLRVRQTRFEGNVAGYGDKGRGTGGAICMVVQAPQQPDVLRAYASGSGGGSSDASAVGGGRAIVLDVEGSAFTNNSCTSSETAGGGAIFAGFESTGLPANPLPLLVSLTGCELTGNTANGGSGGALFAAAWRQDQPTNTAPSGATLPPLSVQIRHCDVSRNSADQQGGAVKVIRPRTTASLELPPRLLLLNSSLADNRAGADGGALSAMLDGGQVEISASSLTGNLCTGQSGACGGGAAYIDSALAVAIQHTRVGGNQASMGGGLAVFGAGSAPASASSTTAAAATRRAATAAGTAAGQGTTLLLYGTVLYGNNASTSGGTHVPRGGAVYIDGAVAVALMNCDLTDNNDVNDADWGAALASTQTCLQELNGSNATLAESVPAAASLPWSGAVARSAVSTWALLERARDVGCWMLGLYDTLLPSHALGVLKLYLLDADNSTDTNLDLEQTASEDATGMPLYLTDTSASSLAVSCRPEDTGAATPSVVPASASGDVSQQLAAAEAGLWLVADSFLVGTGNASAPLLPARGELLLRALDDCRELSYITTFGEAQKDRMTSALQDKSIAYLGLAPNTLRLESIYATDGSVKVVRPFTGQANFSTASKAAVLEPAAKTGQITLQMGATYSIGVEMVDGLGERLTAAEGEYLVRVSIVPELPVWLSTVPSAVAWANSKNASSFASIEAFDLSVPLLRGLAIFDQVSLNGWPGYYFLSIRAESNSGNASGLAIQVPIYITPCNPGERLDLRWSLTSCIVCTDDQYSFWTDSRPDLQELIGEAMAQVGVTSESFTLAALGRVPGVVTERIQSWVVQEQSASICNNCPEGAYCPGGAAVVPLPGYWHSAANSTQMHLCPQSSACEGFWTDINVTAAGSNASAASTTRTAQAPAVRTSILENDPRVRGLRSCESLWYAQWPPGASVLADPSASQSDMEQGDSPTACLLWGVQAHHPNSYMQQQCADGFGGRACTVCQKGHFTTPEFECESCQSVDWSAALGVLQFMSSAVLGLYTVWTNLRESEGTKYGVVEGVEVERMTAGDVLKAALVHCQIFVTVTRLSMDWPPIIVQFQGVLRSASGAQSAFSYSPSCLFPEADAAEAARIQTLTGLIQPLLVIAMVGLVWAMRWLVFGREAWSTRKASAPVAEEDVPSADNLDEMPSARPSGEGSISERREPPLTTGEGGKAAQQAVAEGVEAAAGNDDPRAAGLAEPPASPDRPLADVSVHPRGGGGVEDSGVHLLHPPPRLVLETTAVTALPPPEGDEDGAASAAGLVSLGGEATTAGADVVDAVGPNRYSLEAVSPSTPMPLLDAMAAPHAWKPSHAPAARVGSGLLGRKPSLAPSSPARSFSGVGPSRLSQQPSFHGDAAFAPPPGSPRRNGRSSSAAGDRPANLTTALQQPMIAIPGSPARASRDDAAVTAAAGFKVQDFDDVTDHGGGQESPQQEPQEQQQTRLLLLPQSTAAGNRIGGIAGAERSVHSPRASASLFPTRTVSEAGAGRAASPSLRHDSALRHQASTGRQPSVNGGEGSFRSDSAVDGKAAVSRAAPARKDGQGKGEAPEGLDGEDGTENEEGRDGDGESTEGKGDQKPRKKHMMIDTILSLPRQLCVVVFVVVFILYSTWSQAALSIFACYRLDDGSGPYPELQQATSDSGYWMTNMDLACYAGEHATLYVPVGIVAVLLVCAGPPIASAILLYLHRDKLHLKKTQLVYGFLYTRYKRRWWWWESVVQLQMLALVVVDVFGRALSLTQQAIVMLLSMSVISAINVACAPLSHPALILLDFASMAVLSSTVLLGLFAADSRKASDDTIIGAVIVSINVMLLAAFVGLIIYCSRSALQSVVTASRRVRQALGSARARVSGHISLRAGLRRRRRSKVAHTPSMGSMAANDA</sequence>
<dbReference type="PROSITE" id="PS00420">
    <property type="entry name" value="SRCR_1"/>
    <property type="match status" value="1"/>
</dbReference>
<keyword evidence="8" id="KW-0325">Glycoprotein</keyword>
<comment type="caution">
    <text evidence="12">The sequence shown here is derived from an EMBL/GenBank/DDBJ whole genome shotgun (WGS) entry which is preliminary data.</text>
</comment>
<evidence type="ECO:0000256" key="2">
    <source>
        <dbReference type="ARBA" id="ARBA00022692"/>
    </source>
</evidence>
<evidence type="ECO:0000259" key="11">
    <source>
        <dbReference type="PROSITE" id="PS50287"/>
    </source>
</evidence>
<organism evidence="12 13">
    <name type="scientific">Edaphochlamys debaryana</name>
    <dbReference type="NCBI Taxonomy" id="47281"/>
    <lineage>
        <taxon>Eukaryota</taxon>
        <taxon>Viridiplantae</taxon>
        <taxon>Chlorophyta</taxon>
        <taxon>core chlorophytes</taxon>
        <taxon>Chlorophyceae</taxon>
        <taxon>CS clade</taxon>
        <taxon>Chlamydomonadales</taxon>
        <taxon>Chlamydomonadales incertae sedis</taxon>
        <taxon>Edaphochlamys</taxon>
    </lineage>
</organism>
<feature type="transmembrane region" description="Helical" evidence="10">
    <location>
        <begin position="3230"/>
        <end position="3251"/>
    </location>
</feature>
<dbReference type="GO" id="GO:0000724">
    <property type="term" value="P:double-strand break repair via homologous recombination"/>
    <property type="evidence" value="ECO:0007669"/>
    <property type="project" value="TreeGrafter"/>
</dbReference>
<dbReference type="Pfam" id="PF00530">
    <property type="entry name" value="SRCR"/>
    <property type="match status" value="3"/>
</dbReference>
<dbReference type="SMART" id="SM00710">
    <property type="entry name" value="PbH1"/>
    <property type="match status" value="12"/>
</dbReference>
<feature type="transmembrane region" description="Helical" evidence="10">
    <location>
        <begin position="3053"/>
        <end position="3073"/>
    </location>
</feature>
<evidence type="ECO:0000256" key="6">
    <source>
        <dbReference type="ARBA" id="ARBA00023136"/>
    </source>
</evidence>
<reference evidence="12" key="1">
    <citation type="journal article" date="2020" name="bioRxiv">
        <title>Comparative genomics of Chlamydomonas.</title>
        <authorList>
            <person name="Craig R.J."/>
            <person name="Hasan A.R."/>
            <person name="Ness R.W."/>
            <person name="Keightley P.D."/>
        </authorList>
    </citation>
    <scope>NUCLEOTIDE SEQUENCE</scope>
    <source>
        <strain evidence="12">CCAP 11/70</strain>
    </source>
</reference>
<evidence type="ECO:0000256" key="5">
    <source>
        <dbReference type="ARBA" id="ARBA00022989"/>
    </source>
</evidence>
<dbReference type="SUPFAM" id="SSF56487">
    <property type="entry name" value="SRCR-like"/>
    <property type="match status" value="3"/>
</dbReference>
<dbReference type="EMBL" id="JAEHOE010000002">
    <property type="protein sequence ID" value="KAG2501454.1"/>
    <property type="molecule type" value="Genomic_DNA"/>
</dbReference>
<evidence type="ECO:0000256" key="8">
    <source>
        <dbReference type="ARBA" id="ARBA00023180"/>
    </source>
</evidence>
<feature type="transmembrane region" description="Helical" evidence="10">
    <location>
        <begin position="3202"/>
        <end position="3223"/>
    </location>
</feature>
<evidence type="ECO:0000256" key="7">
    <source>
        <dbReference type="ARBA" id="ARBA00023157"/>
    </source>
</evidence>
<evidence type="ECO:0000313" key="13">
    <source>
        <dbReference type="Proteomes" id="UP000612055"/>
    </source>
</evidence>
<dbReference type="SUPFAM" id="SSF51126">
    <property type="entry name" value="Pectin lyase-like"/>
    <property type="match status" value="1"/>
</dbReference>
<feature type="domain" description="SRCR" evidence="11">
    <location>
        <begin position="184"/>
        <end position="296"/>
    </location>
</feature>
<feature type="region of interest" description="Disordered" evidence="9">
    <location>
        <begin position="2596"/>
        <end position="2694"/>
    </location>
</feature>
<evidence type="ECO:0000256" key="10">
    <source>
        <dbReference type="SAM" id="Phobius"/>
    </source>
</evidence>
<dbReference type="OrthoDB" id="544664at2759"/>
<feature type="region of interest" description="Disordered" evidence="9">
    <location>
        <begin position="2777"/>
        <end position="2844"/>
    </location>
</feature>
<dbReference type="InterPro" id="IPR006626">
    <property type="entry name" value="PbH1"/>
</dbReference>
<protein>
    <recommendedName>
        <fullName evidence="11">SRCR domain-containing protein</fullName>
    </recommendedName>
</protein>
<comment type="subcellular location">
    <subcellularLocation>
        <location evidence="1">Membrane</location>
        <topology evidence="1">Single-pass membrane protein</topology>
    </subcellularLocation>
</comment>
<keyword evidence="13" id="KW-1185">Reference proteome</keyword>
<dbReference type="InterPro" id="IPR011050">
    <property type="entry name" value="Pectin_lyase_fold/virulence"/>
</dbReference>
<dbReference type="SMART" id="SM00202">
    <property type="entry name" value="SR"/>
    <property type="match status" value="3"/>
</dbReference>
<dbReference type="InterPro" id="IPR036772">
    <property type="entry name" value="SRCR-like_dom_sf"/>
</dbReference>
<feature type="compositionally biased region" description="Polar residues" evidence="9">
    <location>
        <begin position="2969"/>
        <end position="2978"/>
    </location>
</feature>
<proteinExistence type="predicted"/>
<dbReference type="PANTHER" id="PTHR19862">
    <property type="entry name" value="WD REPEAT-CONTAINING PROTEIN 48"/>
    <property type="match status" value="1"/>
</dbReference>
<feature type="region of interest" description="Disordered" evidence="9">
    <location>
        <begin position="2927"/>
        <end position="3046"/>
    </location>
</feature>
<feature type="compositionally biased region" description="Low complexity" evidence="9">
    <location>
        <begin position="2640"/>
        <end position="2655"/>
    </location>
</feature>
<keyword evidence="5 10" id="KW-1133">Transmembrane helix</keyword>
<dbReference type="PRINTS" id="PR00258">
    <property type="entry name" value="SPERACTRCPTR"/>
</dbReference>
<accession>A0A835YPG5</accession>